<proteinExistence type="predicted"/>
<sequence>MVVTPGTPHPREDGPATVILGEGSARRPVRGLIPCAQSANLAVGGEPKDAAALQDQTPRHPSPTVAGITLAPQPLHPTRSPHRGGDRTAPQSIGGEQSTGAGPHARPVTTPSRTPHPRPRFTRMWQGPLALSVLLLAGCAGTEPPCAVARVAAGDRVVLSCTDGSIFPVRIAGITAPDIDTPTCAAGHAAARQAYLTTEALFARAEAVSIIPTGVVGGIREARITLDGQDAAQSLLATGQVWPTGAPAPQFCPAS</sequence>
<keyword evidence="3" id="KW-1185">Reference proteome</keyword>
<feature type="region of interest" description="Disordered" evidence="1">
    <location>
        <begin position="48"/>
        <end position="121"/>
    </location>
</feature>
<dbReference type="AlphaFoldDB" id="A0A840X7S7"/>
<name>A0A840X7S7_9RHOB</name>
<comment type="caution">
    <text evidence="2">The sequence shown here is derived from an EMBL/GenBank/DDBJ whole genome shotgun (WGS) entry which is preliminary data.</text>
</comment>
<accession>A0A840X7S7</accession>
<dbReference type="EMBL" id="JACIJS010000009">
    <property type="protein sequence ID" value="MBB5516767.1"/>
    <property type="molecule type" value="Genomic_DNA"/>
</dbReference>
<organism evidence="2 3">
    <name type="scientific">Rubricella aquisinus</name>
    <dbReference type="NCBI Taxonomy" id="2028108"/>
    <lineage>
        <taxon>Bacteria</taxon>
        <taxon>Pseudomonadati</taxon>
        <taxon>Pseudomonadota</taxon>
        <taxon>Alphaproteobacteria</taxon>
        <taxon>Rhodobacterales</taxon>
        <taxon>Paracoccaceae</taxon>
        <taxon>Rubricella</taxon>
    </lineage>
</organism>
<dbReference type="GO" id="GO:0004519">
    <property type="term" value="F:endonuclease activity"/>
    <property type="evidence" value="ECO:0007669"/>
    <property type="project" value="UniProtKB-KW"/>
</dbReference>
<dbReference type="Proteomes" id="UP000553766">
    <property type="component" value="Unassembled WGS sequence"/>
</dbReference>
<dbReference type="Gene3D" id="2.40.50.90">
    <property type="match status" value="1"/>
</dbReference>
<evidence type="ECO:0000256" key="1">
    <source>
        <dbReference type="SAM" id="MobiDB-lite"/>
    </source>
</evidence>
<keyword evidence="2" id="KW-0540">Nuclease</keyword>
<reference evidence="2 3" key="1">
    <citation type="submission" date="2020-08" db="EMBL/GenBank/DDBJ databases">
        <title>Genomic Encyclopedia of Type Strains, Phase IV (KMG-IV): sequencing the most valuable type-strain genomes for metagenomic binning, comparative biology and taxonomic classification.</title>
        <authorList>
            <person name="Goeker M."/>
        </authorList>
    </citation>
    <scope>NUCLEOTIDE SEQUENCE [LARGE SCALE GENOMIC DNA]</scope>
    <source>
        <strain evidence="2 3">DSM 103377</strain>
    </source>
</reference>
<keyword evidence="2" id="KW-0255">Endonuclease</keyword>
<dbReference type="RefSeq" id="WP_184012716.1">
    <property type="nucleotide sequence ID" value="NZ_JACIJS010000009.1"/>
</dbReference>
<dbReference type="SUPFAM" id="SSF50199">
    <property type="entry name" value="Staphylococcal nuclease"/>
    <property type="match status" value="1"/>
</dbReference>
<gene>
    <name evidence="2" type="ORF">FHS89_002809</name>
</gene>
<dbReference type="InterPro" id="IPR035437">
    <property type="entry name" value="SNase_OB-fold_sf"/>
</dbReference>
<protein>
    <submittedName>
        <fullName evidence="2">Endonuclease YncB(Thermonuclease family)</fullName>
    </submittedName>
</protein>
<evidence type="ECO:0000313" key="2">
    <source>
        <dbReference type="EMBL" id="MBB5516767.1"/>
    </source>
</evidence>
<evidence type="ECO:0000313" key="3">
    <source>
        <dbReference type="Proteomes" id="UP000553766"/>
    </source>
</evidence>
<feature type="compositionally biased region" description="Polar residues" evidence="1">
    <location>
        <begin position="89"/>
        <end position="100"/>
    </location>
</feature>
<keyword evidence="2" id="KW-0378">Hydrolase</keyword>